<organism evidence="1 2">
    <name type="scientific">Pseudochrobactrum kiredjianiae</name>
    <dbReference type="NCBI Taxonomy" id="386305"/>
    <lineage>
        <taxon>Bacteria</taxon>
        <taxon>Pseudomonadati</taxon>
        <taxon>Pseudomonadota</taxon>
        <taxon>Alphaproteobacteria</taxon>
        <taxon>Hyphomicrobiales</taxon>
        <taxon>Brucellaceae</taxon>
        <taxon>Pseudochrobactrum</taxon>
    </lineage>
</organism>
<keyword evidence="2" id="KW-1185">Reference proteome</keyword>
<protein>
    <submittedName>
        <fullName evidence="1">Helix-turn-helix transcriptional regulator</fullName>
    </submittedName>
</protein>
<evidence type="ECO:0000313" key="1">
    <source>
        <dbReference type="EMBL" id="MFD1226714.1"/>
    </source>
</evidence>
<sequence>MQGNIDNRPRLMSPKEASEATTMSRVLLMMMAKEGQFPAPVKIGVKRIAYVRAEVDNWINERIANRSN</sequence>
<dbReference type="InterPro" id="IPR010260">
    <property type="entry name" value="AlpA"/>
</dbReference>
<dbReference type="Proteomes" id="UP001597263">
    <property type="component" value="Unassembled WGS sequence"/>
</dbReference>
<name>A0ABW3V425_9HYPH</name>
<reference evidence="2" key="1">
    <citation type="journal article" date="2019" name="Int. J. Syst. Evol. Microbiol.">
        <title>The Global Catalogue of Microorganisms (GCM) 10K type strain sequencing project: providing services to taxonomists for standard genome sequencing and annotation.</title>
        <authorList>
            <consortium name="The Broad Institute Genomics Platform"/>
            <consortium name="The Broad Institute Genome Sequencing Center for Infectious Disease"/>
            <person name="Wu L."/>
            <person name="Ma J."/>
        </authorList>
    </citation>
    <scope>NUCLEOTIDE SEQUENCE [LARGE SCALE GENOMIC DNA]</scope>
    <source>
        <strain evidence="2">CCUG 49584</strain>
    </source>
</reference>
<comment type="caution">
    <text evidence="1">The sequence shown here is derived from an EMBL/GenBank/DDBJ whole genome shotgun (WGS) entry which is preliminary data.</text>
</comment>
<accession>A0ABW3V425</accession>
<proteinExistence type="predicted"/>
<dbReference type="RefSeq" id="WP_289388419.1">
    <property type="nucleotide sequence ID" value="NZ_JAUCBM010000012.1"/>
</dbReference>
<dbReference type="Gene3D" id="1.10.238.160">
    <property type="match status" value="1"/>
</dbReference>
<evidence type="ECO:0000313" key="2">
    <source>
        <dbReference type="Proteomes" id="UP001597263"/>
    </source>
</evidence>
<dbReference type="EMBL" id="JBHTMA010000032">
    <property type="protein sequence ID" value="MFD1226714.1"/>
    <property type="molecule type" value="Genomic_DNA"/>
</dbReference>
<dbReference type="Pfam" id="PF05930">
    <property type="entry name" value="Phage_AlpA"/>
    <property type="match status" value="1"/>
</dbReference>
<gene>
    <name evidence="1" type="ORF">ACFQ35_06050</name>
</gene>